<dbReference type="InterPro" id="IPR020904">
    <property type="entry name" value="Sc_DH/Rdtase_CS"/>
</dbReference>
<dbReference type="PANTHER" id="PTHR24321:SF8">
    <property type="entry name" value="ESTRADIOL 17-BETA-DEHYDROGENASE 8-RELATED"/>
    <property type="match status" value="1"/>
</dbReference>
<comment type="similarity">
    <text evidence="1">Belongs to the short-chain dehydrogenases/reductases (SDR) family.</text>
</comment>
<evidence type="ECO:0000313" key="4">
    <source>
        <dbReference type="Proteomes" id="UP000198824"/>
    </source>
</evidence>
<evidence type="ECO:0000256" key="2">
    <source>
        <dbReference type="ARBA" id="ARBA00023002"/>
    </source>
</evidence>
<dbReference type="STRING" id="1166337.SAMN05192580_3277"/>
<dbReference type="InterPro" id="IPR036291">
    <property type="entry name" value="NAD(P)-bd_dom_sf"/>
</dbReference>
<dbReference type="InterPro" id="IPR002347">
    <property type="entry name" value="SDR_fam"/>
</dbReference>
<dbReference type="PRINTS" id="PR00080">
    <property type="entry name" value="SDRFAMILY"/>
</dbReference>
<keyword evidence="2" id="KW-0560">Oxidoreductase</keyword>
<gene>
    <name evidence="3" type="ORF">SAMN05192580_3277</name>
</gene>
<reference evidence="3 4" key="1">
    <citation type="submission" date="2016-10" db="EMBL/GenBank/DDBJ databases">
        <authorList>
            <person name="de Groot N.N."/>
        </authorList>
    </citation>
    <scope>NUCLEOTIDE SEQUENCE [LARGE SCALE GENOMIC DNA]</scope>
    <source>
        <strain evidence="3 4">S5-249</strain>
    </source>
</reference>
<dbReference type="PANTHER" id="PTHR24321">
    <property type="entry name" value="DEHYDROGENASES, SHORT CHAIN"/>
    <property type="match status" value="1"/>
</dbReference>
<name>A0A1I6M166_9SPHN</name>
<dbReference type="FunFam" id="3.40.50.720:FF:000084">
    <property type="entry name" value="Short-chain dehydrogenase reductase"/>
    <property type="match status" value="1"/>
</dbReference>
<evidence type="ECO:0000256" key="1">
    <source>
        <dbReference type="ARBA" id="ARBA00006484"/>
    </source>
</evidence>
<accession>A0A1I6M166</accession>
<dbReference type="Proteomes" id="UP000198824">
    <property type="component" value="Unassembled WGS sequence"/>
</dbReference>
<dbReference type="Gene3D" id="3.40.50.720">
    <property type="entry name" value="NAD(P)-binding Rossmann-like Domain"/>
    <property type="match status" value="1"/>
</dbReference>
<dbReference type="GO" id="GO:0016491">
    <property type="term" value="F:oxidoreductase activity"/>
    <property type="evidence" value="ECO:0007669"/>
    <property type="project" value="UniProtKB-KW"/>
</dbReference>
<dbReference type="EMBL" id="FOZG01000003">
    <property type="protein sequence ID" value="SFS09457.1"/>
    <property type="molecule type" value="Genomic_DNA"/>
</dbReference>
<dbReference type="PRINTS" id="PR00081">
    <property type="entry name" value="GDHRDH"/>
</dbReference>
<sequence length="255" mass="26330">MGMFDGAVALVTGAGGGIGSATVEALLAQGAEVVATDLREPSAGTLRLAHDVSSEADWARIAAEIQERWGKLDCLVNNAGIATISAIEENSLDDWRRQMSVNVDSMLLSLKATLPLLKEAGKTREGGASVVNLSSTGGLTGAAFMSAYCTSKGAVTLFSKCAAIEFGVLGYNIRVNSMHPGGIGTGMLDEIFDAYVRLGVVTDKDEAGKGVVRDHPIGRLGRPEEIAAGIVHLCSPASSFMTGSAMVVDGGFTAH</sequence>
<dbReference type="RefSeq" id="WP_093316157.1">
    <property type="nucleotide sequence ID" value="NZ_FOZG01000003.1"/>
</dbReference>
<proteinExistence type="inferred from homology"/>
<dbReference type="PROSITE" id="PS00061">
    <property type="entry name" value="ADH_SHORT"/>
    <property type="match status" value="1"/>
</dbReference>
<dbReference type="OrthoDB" id="5457012at2"/>
<dbReference type="AlphaFoldDB" id="A0A1I6M166"/>
<evidence type="ECO:0000313" key="3">
    <source>
        <dbReference type="EMBL" id="SFS09457.1"/>
    </source>
</evidence>
<organism evidence="3 4">
    <name type="scientific">Sphingomonas jatrophae</name>
    <dbReference type="NCBI Taxonomy" id="1166337"/>
    <lineage>
        <taxon>Bacteria</taxon>
        <taxon>Pseudomonadati</taxon>
        <taxon>Pseudomonadota</taxon>
        <taxon>Alphaproteobacteria</taxon>
        <taxon>Sphingomonadales</taxon>
        <taxon>Sphingomonadaceae</taxon>
        <taxon>Sphingomonas</taxon>
    </lineage>
</organism>
<dbReference type="Pfam" id="PF13561">
    <property type="entry name" value="adh_short_C2"/>
    <property type="match status" value="1"/>
</dbReference>
<keyword evidence="4" id="KW-1185">Reference proteome</keyword>
<protein>
    <submittedName>
        <fullName evidence="3">NAD(P)-dependent dehydrogenase, short-chain alcohol dehydrogenase family</fullName>
    </submittedName>
</protein>
<dbReference type="SUPFAM" id="SSF51735">
    <property type="entry name" value="NAD(P)-binding Rossmann-fold domains"/>
    <property type="match status" value="1"/>
</dbReference>